<dbReference type="AlphaFoldDB" id="A0A0K0EJ19"/>
<reference evidence="1" key="1">
    <citation type="submission" date="2015-08" db="UniProtKB">
        <authorList>
            <consortium name="WormBaseParasite"/>
        </authorList>
    </citation>
    <scope>IDENTIFICATION</scope>
</reference>
<organism evidence="1">
    <name type="scientific">Strongyloides stercoralis</name>
    <name type="common">Threadworm</name>
    <dbReference type="NCBI Taxonomy" id="6248"/>
    <lineage>
        <taxon>Eukaryota</taxon>
        <taxon>Metazoa</taxon>
        <taxon>Ecdysozoa</taxon>
        <taxon>Nematoda</taxon>
        <taxon>Chromadorea</taxon>
        <taxon>Rhabditida</taxon>
        <taxon>Tylenchina</taxon>
        <taxon>Panagrolaimomorpha</taxon>
        <taxon>Strongyloidoidea</taxon>
        <taxon>Strongyloididae</taxon>
        <taxon>Strongyloides</taxon>
    </lineage>
</organism>
<evidence type="ECO:0000313" key="1">
    <source>
        <dbReference type="WBParaSite" id="SSTP_0000947000.1"/>
    </source>
</evidence>
<accession>A0A0K0EJ19</accession>
<name>A0A0K0EJ19_STRER</name>
<sequence>MTDSNLCGGSNLPLSDQFAAIVQNAVREATNENVVVSDNVDPTNVRVEEDHVRNSCEGRSNGYSDNTLDCQCHQNRSMMCRTNNYNLNVRIDDFDPKEKFTLFLRRFESTILLNGIPNHLKLPMLNLHLKGRVSDDVQKQFGMSGDYVAVVEYLKRNYNGEESIAAARQ</sequence>
<dbReference type="WBParaSite" id="SSTP_0000947000.1">
    <property type="protein sequence ID" value="SSTP_0000947000.1"/>
    <property type="gene ID" value="SSTP_0000947000"/>
</dbReference>
<proteinExistence type="predicted"/>
<protein>
    <submittedName>
        <fullName evidence="1">PITH domain-containing protein</fullName>
    </submittedName>
</protein>